<dbReference type="PRINTS" id="PR00455">
    <property type="entry name" value="HTHTETR"/>
</dbReference>
<dbReference type="SUPFAM" id="SSF46689">
    <property type="entry name" value="Homeodomain-like"/>
    <property type="match status" value="1"/>
</dbReference>
<name>A0A132PLB3_9MYCO</name>
<evidence type="ECO:0000256" key="4">
    <source>
        <dbReference type="PROSITE-ProRule" id="PRU00335"/>
    </source>
</evidence>
<dbReference type="PATRIC" id="fig|59750.3.peg.630"/>
<gene>
    <name evidence="6" type="ORF">AFM11_16410</name>
</gene>
<dbReference type="InterPro" id="IPR009057">
    <property type="entry name" value="Homeodomain-like_sf"/>
</dbReference>
<evidence type="ECO:0000313" key="6">
    <source>
        <dbReference type="EMBL" id="KWX23140.1"/>
    </source>
</evidence>
<dbReference type="Pfam" id="PF16859">
    <property type="entry name" value="TetR_C_11"/>
    <property type="match status" value="1"/>
</dbReference>
<dbReference type="Gene3D" id="1.10.357.10">
    <property type="entry name" value="Tetracycline Repressor, domain 2"/>
    <property type="match status" value="1"/>
</dbReference>
<organism evidence="6 7">
    <name type="scientific">Mycolicibacterium wolinskyi</name>
    <dbReference type="NCBI Taxonomy" id="59750"/>
    <lineage>
        <taxon>Bacteria</taxon>
        <taxon>Bacillati</taxon>
        <taxon>Actinomycetota</taxon>
        <taxon>Actinomycetes</taxon>
        <taxon>Mycobacteriales</taxon>
        <taxon>Mycobacteriaceae</taxon>
        <taxon>Mycolicibacterium</taxon>
    </lineage>
</organism>
<proteinExistence type="predicted"/>
<dbReference type="GO" id="GO:0000976">
    <property type="term" value="F:transcription cis-regulatory region binding"/>
    <property type="evidence" value="ECO:0007669"/>
    <property type="project" value="TreeGrafter"/>
</dbReference>
<feature type="DNA-binding region" description="H-T-H motif" evidence="4">
    <location>
        <begin position="34"/>
        <end position="53"/>
    </location>
</feature>
<dbReference type="RefSeq" id="WP_067850993.1">
    <property type="nucleotide sequence ID" value="NZ_LGTW01000010.1"/>
</dbReference>
<keyword evidence="7" id="KW-1185">Reference proteome</keyword>
<evidence type="ECO:0000256" key="3">
    <source>
        <dbReference type="ARBA" id="ARBA00023163"/>
    </source>
</evidence>
<dbReference type="Proteomes" id="UP000070612">
    <property type="component" value="Unassembled WGS sequence"/>
</dbReference>
<keyword evidence="1" id="KW-0805">Transcription regulation</keyword>
<dbReference type="AlphaFoldDB" id="A0A132PLB3"/>
<dbReference type="EMBL" id="LGTW01000010">
    <property type="protein sequence ID" value="KWX23140.1"/>
    <property type="molecule type" value="Genomic_DNA"/>
</dbReference>
<evidence type="ECO:0000259" key="5">
    <source>
        <dbReference type="PROSITE" id="PS50977"/>
    </source>
</evidence>
<dbReference type="PROSITE" id="PS50977">
    <property type="entry name" value="HTH_TETR_2"/>
    <property type="match status" value="1"/>
</dbReference>
<feature type="domain" description="HTH tetR-type" evidence="5">
    <location>
        <begin position="11"/>
        <end position="71"/>
    </location>
</feature>
<dbReference type="PANTHER" id="PTHR30055:SF148">
    <property type="entry name" value="TETR-FAMILY TRANSCRIPTIONAL REGULATOR"/>
    <property type="match status" value="1"/>
</dbReference>
<dbReference type="InterPro" id="IPR036271">
    <property type="entry name" value="Tet_transcr_reg_TetR-rel_C_sf"/>
</dbReference>
<dbReference type="PANTHER" id="PTHR30055">
    <property type="entry name" value="HTH-TYPE TRANSCRIPTIONAL REGULATOR RUTR"/>
    <property type="match status" value="1"/>
</dbReference>
<dbReference type="SUPFAM" id="SSF48498">
    <property type="entry name" value="Tetracyclin repressor-like, C-terminal domain"/>
    <property type="match status" value="1"/>
</dbReference>
<evidence type="ECO:0000256" key="1">
    <source>
        <dbReference type="ARBA" id="ARBA00023015"/>
    </source>
</evidence>
<evidence type="ECO:0000313" key="7">
    <source>
        <dbReference type="Proteomes" id="UP000070612"/>
    </source>
</evidence>
<protein>
    <submittedName>
        <fullName evidence="6">TetR family transcriptional regulator</fullName>
    </submittedName>
</protein>
<dbReference type="InterPro" id="IPR050109">
    <property type="entry name" value="HTH-type_TetR-like_transc_reg"/>
</dbReference>
<accession>A0A132PLB3</accession>
<dbReference type="GO" id="GO:0003700">
    <property type="term" value="F:DNA-binding transcription factor activity"/>
    <property type="evidence" value="ECO:0007669"/>
    <property type="project" value="TreeGrafter"/>
</dbReference>
<evidence type="ECO:0000256" key="2">
    <source>
        <dbReference type="ARBA" id="ARBA00023125"/>
    </source>
</evidence>
<dbReference type="InterPro" id="IPR001647">
    <property type="entry name" value="HTH_TetR"/>
</dbReference>
<comment type="caution">
    <text evidence="6">The sequence shown here is derived from an EMBL/GenBank/DDBJ whole genome shotgun (WGS) entry which is preliminary data.</text>
</comment>
<keyword evidence="3" id="KW-0804">Transcription</keyword>
<dbReference type="InterPro" id="IPR011075">
    <property type="entry name" value="TetR_C"/>
</dbReference>
<dbReference type="Pfam" id="PF00440">
    <property type="entry name" value="TetR_N"/>
    <property type="match status" value="1"/>
</dbReference>
<dbReference type="STRING" id="59750.AWC31_19910"/>
<sequence length="198" mass="20913">MAGERPGGRTAAVREAVLRAAADLLIETGLEGLELTAVAERAEVGKSTVYRRWGSVPALVADMLADMAEQSSPRAESGSLRTDLRANATLVRRTLTDPRQGPLFKAIIAAATCDRRTADALQVFYDRRIAEWAGCVVDAIDRGEAPPGTDAAAAIRQVSAPLYYQFLTSTRPLTAADAERAVDATIAAIAAGVYVAPT</sequence>
<reference evidence="6 7" key="1">
    <citation type="submission" date="2015-07" db="EMBL/GenBank/DDBJ databases">
        <title>A draft genome sequence of Mycobacterium wolinskyi.</title>
        <authorList>
            <person name="de Man T.J."/>
            <person name="Perry K.A."/>
            <person name="Coulliette A.D."/>
            <person name="Jensen B."/>
            <person name="Toney N.C."/>
            <person name="Limbago B.M."/>
            <person name="Noble-Wang J."/>
        </authorList>
    </citation>
    <scope>NUCLEOTIDE SEQUENCE [LARGE SCALE GENOMIC DNA]</scope>
    <source>
        <strain evidence="6 7">CDC_01</strain>
    </source>
</reference>
<dbReference type="Gene3D" id="1.10.10.60">
    <property type="entry name" value="Homeodomain-like"/>
    <property type="match status" value="1"/>
</dbReference>
<keyword evidence="2 4" id="KW-0238">DNA-binding</keyword>